<dbReference type="SUPFAM" id="SSF56112">
    <property type="entry name" value="Protein kinase-like (PK-like)"/>
    <property type="match status" value="1"/>
</dbReference>
<reference evidence="14" key="2">
    <citation type="journal article" date="2024" name="Nature">
        <title>Anoxygenic phototroph of the Chloroflexota uses a type I reaction centre.</title>
        <authorList>
            <person name="Tsuji J.M."/>
            <person name="Shaw N.A."/>
            <person name="Nagashima S."/>
            <person name="Venkiteswaran J.J."/>
            <person name="Schiff S.L."/>
            <person name="Watanabe T."/>
            <person name="Fukui M."/>
            <person name="Hanada S."/>
            <person name="Tank M."/>
            <person name="Neufeld J.D."/>
        </authorList>
    </citation>
    <scope>NUCLEOTIDE SEQUENCE</scope>
    <source>
        <strain evidence="14">L227-S17</strain>
    </source>
</reference>
<evidence type="ECO:0000313" key="15">
    <source>
        <dbReference type="Proteomes" id="UP000521676"/>
    </source>
</evidence>
<dbReference type="EMBL" id="CP128400">
    <property type="protein sequence ID" value="WJW68949.1"/>
    <property type="molecule type" value="Genomic_DNA"/>
</dbReference>
<dbReference type="Proteomes" id="UP000521676">
    <property type="component" value="Unassembled WGS sequence"/>
</dbReference>
<dbReference type="Gene3D" id="1.10.510.10">
    <property type="entry name" value="Transferase(Phosphotransferase) domain 1"/>
    <property type="match status" value="1"/>
</dbReference>
<comment type="catalytic activity">
    <reaction evidence="7">
        <text>L-threonyl-[protein] + ATP = O-phospho-L-threonyl-[protein] + ADP + H(+)</text>
        <dbReference type="Rhea" id="RHEA:46608"/>
        <dbReference type="Rhea" id="RHEA-COMP:11060"/>
        <dbReference type="Rhea" id="RHEA-COMP:11605"/>
        <dbReference type="ChEBI" id="CHEBI:15378"/>
        <dbReference type="ChEBI" id="CHEBI:30013"/>
        <dbReference type="ChEBI" id="CHEBI:30616"/>
        <dbReference type="ChEBI" id="CHEBI:61977"/>
        <dbReference type="ChEBI" id="CHEBI:456216"/>
        <dbReference type="EC" id="2.7.11.1"/>
    </reaction>
</comment>
<keyword evidence="11" id="KW-1133">Transmembrane helix</keyword>
<keyword evidence="5 13" id="KW-0418">Kinase</keyword>
<evidence type="ECO:0000259" key="12">
    <source>
        <dbReference type="PROSITE" id="PS50011"/>
    </source>
</evidence>
<keyword evidence="4 9" id="KW-0547">Nucleotide-binding</keyword>
<dbReference type="Gene3D" id="3.30.200.20">
    <property type="entry name" value="Phosphorylase Kinase, domain 1"/>
    <property type="match status" value="1"/>
</dbReference>
<reference evidence="13 15" key="1">
    <citation type="submission" date="2020-06" db="EMBL/GenBank/DDBJ databases">
        <title>Anoxygenic phototrophic Chloroflexota member uses a Type I reaction center.</title>
        <authorList>
            <person name="Tsuji J.M."/>
            <person name="Shaw N.A."/>
            <person name="Nagashima S."/>
            <person name="Venkiteswaran J."/>
            <person name="Schiff S.L."/>
            <person name="Hanada S."/>
            <person name="Tank M."/>
            <person name="Neufeld J.D."/>
        </authorList>
    </citation>
    <scope>NUCLEOTIDE SEQUENCE [LARGE SCALE GENOMIC DNA]</scope>
    <source>
        <strain evidence="13">L227-S17</strain>
    </source>
</reference>
<keyword evidence="16" id="KW-1185">Reference proteome</keyword>
<dbReference type="InterPro" id="IPR000719">
    <property type="entry name" value="Prot_kinase_dom"/>
</dbReference>
<evidence type="ECO:0000256" key="2">
    <source>
        <dbReference type="ARBA" id="ARBA00022527"/>
    </source>
</evidence>
<accession>A0A8T7MAF3</accession>
<dbReference type="CDD" id="cd14014">
    <property type="entry name" value="STKc_PknB_like"/>
    <property type="match status" value="1"/>
</dbReference>
<keyword evidence="6 9" id="KW-0067">ATP-binding</keyword>
<evidence type="ECO:0000256" key="4">
    <source>
        <dbReference type="ARBA" id="ARBA00022741"/>
    </source>
</evidence>
<evidence type="ECO:0000256" key="8">
    <source>
        <dbReference type="ARBA" id="ARBA00048679"/>
    </source>
</evidence>
<name>A0A8T7MAF3_9CHLR</name>
<dbReference type="SMART" id="SM00220">
    <property type="entry name" value="S_TKc"/>
    <property type="match status" value="1"/>
</dbReference>
<dbReference type="AlphaFoldDB" id="A0A8T7MAF3"/>
<evidence type="ECO:0000313" key="13">
    <source>
        <dbReference type="EMBL" id="NWJ49021.1"/>
    </source>
</evidence>
<dbReference type="PROSITE" id="PS00108">
    <property type="entry name" value="PROTEIN_KINASE_ST"/>
    <property type="match status" value="1"/>
</dbReference>
<keyword evidence="11" id="KW-0472">Membrane</keyword>
<organism evidence="13 15">
    <name type="scientific">Candidatus Chlorohelix allophototropha</name>
    <dbReference type="NCBI Taxonomy" id="3003348"/>
    <lineage>
        <taxon>Bacteria</taxon>
        <taxon>Bacillati</taxon>
        <taxon>Chloroflexota</taxon>
        <taxon>Chloroflexia</taxon>
        <taxon>Candidatus Chloroheliales</taxon>
        <taxon>Candidatus Chloroheliaceae</taxon>
        <taxon>Candidatus Chlorohelix</taxon>
    </lineage>
</organism>
<keyword evidence="2 13" id="KW-0723">Serine/threonine-protein kinase</keyword>
<dbReference type="FunFam" id="3.30.200.20:FF:000035">
    <property type="entry name" value="Serine/threonine protein kinase Stk1"/>
    <property type="match status" value="1"/>
</dbReference>
<dbReference type="GO" id="GO:0005524">
    <property type="term" value="F:ATP binding"/>
    <property type="evidence" value="ECO:0007669"/>
    <property type="project" value="UniProtKB-UniRule"/>
</dbReference>
<dbReference type="PANTHER" id="PTHR43289:SF6">
    <property type="entry name" value="SERINE_THREONINE-PROTEIN KINASE NEKL-3"/>
    <property type="match status" value="1"/>
</dbReference>
<dbReference type="InterPro" id="IPR017441">
    <property type="entry name" value="Protein_kinase_ATP_BS"/>
</dbReference>
<protein>
    <recommendedName>
        <fullName evidence="1">non-specific serine/threonine protein kinase</fullName>
        <ecNumber evidence="1">2.7.11.1</ecNumber>
    </recommendedName>
</protein>
<evidence type="ECO:0000256" key="10">
    <source>
        <dbReference type="SAM" id="MobiDB-lite"/>
    </source>
</evidence>
<feature type="region of interest" description="Disordered" evidence="10">
    <location>
        <begin position="278"/>
        <end position="308"/>
    </location>
</feature>
<evidence type="ECO:0000256" key="11">
    <source>
        <dbReference type="SAM" id="Phobius"/>
    </source>
</evidence>
<feature type="domain" description="Protein kinase" evidence="12">
    <location>
        <begin position="14"/>
        <end position="271"/>
    </location>
</feature>
<evidence type="ECO:0000256" key="9">
    <source>
        <dbReference type="PROSITE-ProRule" id="PRU10141"/>
    </source>
</evidence>
<keyword evidence="3" id="KW-0808">Transferase</keyword>
<dbReference type="RefSeq" id="WP_341470854.1">
    <property type="nucleotide sequence ID" value="NZ_CP128400.1"/>
</dbReference>
<evidence type="ECO:0000313" key="14">
    <source>
        <dbReference type="EMBL" id="WJW68949.1"/>
    </source>
</evidence>
<evidence type="ECO:0000256" key="7">
    <source>
        <dbReference type="ARBA" id="ARBA00047899"/>
    </source>
</evidence>
<evidence type="ECO:0000256" key="1">
    <source>
        <dbReference type="ARBA" id="ARBA00012513"/>
    </source>
</evidence>
<dbReference type="Pfam" id="PF00069">
    <property type="entry name" value="Pkinase"/>
    <property type="match status" value="1"/>
</dbReference>
<dbReference type="PROSITE" id="PS00107">
    <property type="entry name" value="PROTEIN_KINASE_ATP"/>
    <property type="match status" value="1"/>
</dbReference>
<dbReference type="EC" id="2.7.11.1" evidence="1"/>
<feature type="transmembrane region" description="Helical" evidence="11">
    <location>
        <begin position="414"/>
        <end position="437"/>
    </location>
</feature>
<comment type="catalytic activity">
    <reaction evidence="8">
        <text>L-seryl-[protein] + ATP = O-phospho-L-seryl-[protein] + ADP + H(+)</text>
        <dbReference type="Rhea" id="RHEA:17989"/>
        <dbReference type="Rhea" id="RHEA-COMP:9863"/>
        <dbReference type="Rhea" id="RHEA-COMP:11604"/>
        <dbReference type="ChEBI" id="CHEBI:15378"/>
        <dbReference type="ChEBI" id="CHEBI:29999"/>
        <dbReference type="ChEBI" id="CHEBI:30616"/>
        <dbReference type="ChEBI" id="CHEBI:83421"/>
        <dbReference type="ChEBI" id="CHEBI:456216"/>
        <dbReference type="EC" id="2.7.11.1"/>
    </reaction>
</comment>
<evidence type="ECO:0000313" key="16">
    <source>
        <dbReference type="Proteomes" id="UP001431572"/>
    </source>
</evidence>
<evidence type="ECO:0000256" key="3">
    <source>
        <dbReference type="ARBA" id="ARBA00022679"/>
    </source>
</evidence>
<dbReference type="InterPro" id="IPR011009">
    <property type="entry name" value="Kinase-like_dom_sf"/>
</dbReference>
<evidence type="ECO:0000256" key="6">
    <source>
        <dbReference type="ARBA" id="ARBA00022840"/>
    </source>
</evidence>
<dbReference type="EMBL" id="JACATZ010000003">
    <property type="protein sequence ID" value="NWJ49021.1"/>
    <property type="molecule type" value="Genomic_DNA"/>
</dbReference>
<dbReference type="GO" id="GO:0004674">
    <property type="term" value="F:protein serine/threonine kinase activity"/>
    <property type="evidence" value="ECO:0007669"/>
    <property type="project" value="UniProtKB-KW"/>
</dbReference>
<sequence length="622" mass="66447">MSGQLEKGYKLGQYEIIEPLGKGGMASVYRAHQPSLERDVAIKIMAEQYATDPSFVERFRREARSIAKLRHPNILTVYDAGEDHGLLYMVMELIEGPTLKDEIQGKPLSLDKTAKVMQQISGALHYANNSGIIHRDVKPSNVLIDKTGRAVLSDFGIAKMAEAKTQLTSTGTGVGTPDYMSPEQAMGEELDARSDEYSLGVMLYEMLTGRPPFTGDTPIAVVMGHVSKPLPSPRQYNPDIPPSVERVISKALSKKAEDRYKDCETFNDALVEAIKNKEREATPPVSTSGVTQVQGYAQPRPGSGSYQTVTNPEAEQLYAEARRLEQQNNFYGSYDAFNRLNSRFPAYRDVNTILQRYQLMGYGTGQNVAWSNQVPSGTGYQSSRSYTPASGQYYGGQTPPPLVPNTSAKSGSSLPIVLGIVGALALVAVVVLGVLVATGGDKKGTPTAQAAVTPTSAPTTAANTTSATTKAVTTTAVTSKAATTTVRPNTTTSAPQNGTVNLAYPGAATLDIPDVLLSDLGDSFSQLQNGKVEAYKTLDDANKVKDYYVNSLSKGGWQDQTDQLNMGSSLTTLESLGAFVLGYQKGTDAVAIMSLPGSLGGALGFTNVGQKDTLILVITGSM</sequence>
<dbReference type="Proteomes" id="UP001431572">
    <property type="component" value="Chromosome 2"/>
</dbReference>
<feature type="binding site" evidence="9">
    <location>
        <position position="43"/>
    </location>
    <ligand>
        <name>ATP</name>
        <dbReference type="ChEBI" id="CHEBI:30616"/>
    </ligand>
</feature>
<dbReference type="InterPro" id="IPR008271">
    <property type="entry name" value="Ser/Thr_kinase_AS"/>
</dbReference>
<proteinExistence type="predicted"/>
<keyword evidence="11" id="KW-0812">Transmembrane</keyword>
<dbReference type="FunFam" id="1.10.510.10:FF:000021">
    <property type="entry name" value="Serine/threonine protein kinase"/>
    <property type="match status" value="1"/>
</dbReference>
<dbReference type="PROSITE" id="PS50011">
    <property type="entry name" value="PROTEIN_KINASE_DOM"/>
    <property type="match status" value="1"/>
</dbReference>
<evidence type="ECO:0000256" key="5">
    <source>
        <dbReference type="ARBA" id="ARBA00022777"/>
    </source>
</evidence>
<gene>
    <name evidence="13" type="ORF">HXX08_24435</name>
    <name evidence="14" type="ORF">OZ401_004572</name>
</gene>
<feature type="compositionally biased region" description="Polar residues" evidence="10">
    <location>
        <begin position="284"/>
        <end position="295"/>
    </location>
</feature>
<feature type="region of interest" description="Disordered" evidence="10">
    <location>
        <begin position="443"/>
        <end position="464"/>
    </location>
</feature>
<dbReference type="PANTHER" id="PTHR43289">
    <property type="entry name" value="MITOGEN-ACTIVATED PROTEIN KINASE KINASE KINASE 20-RELATED"/>
    <property type="match status" value="1"/>
</dbReference>